<gene>
    <name evidence="3" type="ORF">E9229_000708</name>
</gene>
<protein>
    <submittedName>
        <fullName evidence="3">3-oxoadipate enol-lactonase</fullName>
    </submittedName>
</protein>
<dbReference type="Gene3D" id="3.40.50.1820">
    <property type="entry name" value="alpha/beta hydrolase"/>
    <property type="match status" value="1"/>
</dbReference>
<dbReference type="Pfam" id="PF12697">
    <property type="entry name" value="Abhydrolase_6"/>
    <property type="match status" value="1"/>
</dbReference>
<evidence type="ECO:0000259" key="2">
    <source>
        <dbReference type="Pfam" id="PF12697"/>
    </source>
</evidence>
<sequence>MTAPLLTPTLLHQDTEKPTLILGPSLGTGSLALWGPSVPALSGHFQLLAWDLPGHGASAPSTGGFTVAELAGAVVAMLEALETDGVIVAGRPLFYAGVSIGGATGLQLGHDYPSLFAGISIVCSSAKFATPEFWNDRADLVATAGTPTMVTGSAERWFAPGFIEKNPVPATDLLHNLQDADRFSYAHACRALGGYDLSNKLGAVTAPVLAIAGAHDVVSPPEHAHAIAEGVADGRAVIIDSVAHLAPAEDPAATSALLIDFFTSIPIKEATHG</sequence>
<dbReference type="PANTHER" id="PTHR43798">
    <property type="entry name" value="MONOACYLGLYCEROL LIPASE"/>
    <property type="match status" value="1"/>
</dbReference>
<reference evidence="3 4" key="1">
    <citation type="submission" date="2020-08" db="EMBL/GenBank/DDBJ databases">
        <title>Sequencing the genomes of 1000 actinobacteria strains.</title>
        <authorList>
            <person name="Klenk H.-P."/>
        </authorList>
    </citation>
    <scope>NUCLEOTIDE SEQUENCE [LARGE SCALE GENOMIC DNA]</scope>
    <source>
        <strain evidence="3 4">DSM 22826</strain>
    </source>
</reference>
<evidence type="ECO:0000256" key="1">
    <source>
        <dbReference type="ARBA" id="ARBA00022801"/>
    </source>
</evidence>
<dbReference type="SUPFAM" id="SSF53474">
    <property type="entry name" value="alpha/beta-Hydrolases"/>
    <property type="match status" value="1"/>
</dbReference>
<evidence type="ECO:0000313" key="4">
    <source>
        <dbReference type="Proteomes" id="UP000523000"/>
    </source>
</evidence>
<dbReference type="AlphaFoldDB" id="A0A839QFS7"/>
<comment type="caution">
    <text evidence="3">The sequence shown here is derived from an EMBL/GenBank/DDBJ whole genome shotgun (WGS) entry which is preliminary data.</text>
</comment>
<accession>A0A839QFS7</accession>
<dbReference type="InterPro" id="IPR050266">
    <property type="entry name" value="AB_hydrolase_sf"/>
</dbReference>
<proteinExistence type="predicted"/>
<dbReference type="RefSeq" id="WP_183509891.1">
    <property type="nucleotide sequence ID" value="NZ_BAABGK010000017.1"/>
</dbReference>
<dbReference type="PRINTS" id="PR00111">
    <property type="entry name" value="ABHYDROLASE"/>
</dbReference>
<dbReference type="PANTHER" id="PTHR43798:SF31">
    <property type="entry name" value="AB HYDROLASE SUPERFAMILY PROTEIN YCLE"/>
    <property type="match status" value="1"/>
</dbReference>
<keyword evidence="4" id="KW-1185">Reference proteome</keyword>
<dbReference type="InterPro" id="IPR029058">
    <property type="entry name" value="AB_hydrolase_fold"/>
</dbReference>
<dbReference type="GO" id="GO:0016020">
    <property type="term" value="C:membrane"/>
    <property type="evidence" value="ECO:0007669"/>
    <property type="project" value="TreeGrafter"/>
</dbReference>
<dbReference type="PRINTS" id="PR00412">
    <property type="entry name" value="EPOXHYDRLASE"/>
</dbReference>
<dbReference type="InterPro" id="IPR000073">
    <property type="entry name" value="AB_hydrolase_1"/>
</dbReference>
<dbReference type="GO" id="GO:0016787">
    <property type="term" value="F:hydrolase activity"/>
    <property type="evidence" value="ECO:0007669"/>
    <property type="project" value="UniProtKB-KW"/>
</dbReference>
<dbReference type="InterPro" id="IPR000639">
    <property type="entry name" value="Epox_hydrolase-like"/>
</dbReference>
<organism evidence="3 4">
    <name type="scientific">Paeniglutamicibacter cryotolerans</name>
    <dbReference type="NCBI Taxonomy" id="670079"/>
    <lineage>
        <taxon>Bacteria</taxon>
        <taxon>Bacillati</taxon>
        <taxon>Actinomycetota</taxon>
        <taxon>Actinomycetes</taxon>
        <taxon>Micrococcales</taxon>
        <taxon>Micrococcaceae</taxon>
        <taxon>Paeniglutamicibacter</taxon>
    </lineage>
</organism>
<name>A0A839QFS7_9MICC</name>
<keyword evidence="1" id="KW-0378">Hydrolase</keyword>
<evidence type="ECO:0000313" key="3">
    <source>
        <dbReference type="EMBL" id="MBB2994517.1"/>
    </source>
</evidence>
<feature type="domain" description="AB hydrolase-1" evidence="2">
    <location>
        <begin position="38"/>
        <end position="255"/>
    </location>
</feature>
<dbReference type="Proteomes" id="UP000523000">
    <property type="component" value="Unassembled WGS sequence"/>
</dbReference>
<dbReference type="EMBL" id="JACHVS010000001">
    <property type="protein sequence ID" value="MBB2994517.1"/>
    <property type="molecule type" value="Genomic_DNA"/>
</dbReference>